<feature type="region of interest" description="Disordered" evidence="1">
    <location>
        <begin position="1"/>
        <end position="91"/>
    </location>
</feature>
<keyword evidence="3" id="KW-1185">Reference proteome</keyword>
<sequence>MKQNKEKWWLGTRLSEEAQAPGGSQSPSMHGVLRLTPSAVSALSRASCSPEDMPHRAAAPPQSKHRPRAFQRPGTPLLRRSKPGGILRSYF</sequence>
<dbReference type="AlphaFoldDB" id="A0AAD7RQV8"/>
<feature type="compositionally biased region" description="Polar residues" evidence="1">
    <location>
        <begin position="38"/>
        <end position="47"/>
    </location>
</feature>
<comment type="caution">
    <text evidence="2">The sequence shown here is derived from an EMBL/GenBank/DDBJ whole genome shotgun (WGS) entry which is preliminary data.</text>
</comment>
<gene>
    <name evidence="2" type="ORF">AAFF_G00131500</name>
</gene>
<protein>
    <submittedName>
        <fullName evidence="2">Uncharacterized protein</fullName>
    </submittedName>
</protein>
<accession>A0AAD7RQV8</accession>
<evidence type="ECO:0000313" key="3">
    <source>
        <dbReference type="Proteomes" id="UP001221898"/>
    </source>
</evidence>
<organism evidence="2 3">
    <name type="scientific">Aldrovandia affinis</name>
    <dbReference type="NCBI Taxonomy" id="143900"/>
    <lineage>
        <taxon>Eukaryota</taxon>
        <taxon>Metazoa</taxon>
        <taxon>Chordata</taxon>
        <taxon>Craniata</taxon>
        <taxon>Vertebrata</taxon>
        <taxon>Euteleostomi</taxon>
        <taxon>Actinopterygii</taxon>
        <taxon>Neopterygii</taxon>
        <taxon>Teleostei</taxon>
        <taxon>Notacanthiformes</taxon>
        <taxon>Halosauridae</taxon>
        <taxon>Aldrovandia</taxon>
    </lineage>
</organism>
<evidence type="ECO:0000256" key="1">
    <source>
        <dbReference type="SAM" id="MobiDB-lite"/>
    </source>
</evidence>
<evidence type="ECO:0000313" key="2">
    <source>
        <dbReference type="EMBL" id="KAJ8388585.1"/>
    </source>
</evidence>
<name>A0AAD7RQV8_9TELE</name>
<dbReference type="Proteomes" id="UP001221898">
    <property type="component" value="Unassembled WGS sequence"/>
</dbReference>
<proteinExistence type="predicted"/>
<reference evidence="2" key="1">
    <citation type="journal article" date="2023" name="Science">
        <title>Genome structures resolve the early diversification of teleost fishes.</title>
        <authorList>
            <person name="Parey E."/>
            <person name="Louis A."/>
            <person name="Montfort J."/>
            <person name="Bouchez O."/>
            <person name="Roques C."/>
            <person name="Iampietro C."/>
            <person name="Lluch J."/>
            <person name="Castinel A."/>
            <person name="Donnadieu C."/>
            <person name="Desvignes T."/>
            <person name="Floi Bucao C."/>
            <person name="Jouanno E."/>
            <person name="Wen M."/>
            <person name="Mejri S."/>
            <person name="Dirks R."/>
            <person name="Jansen H."/>
            <person name="Henkel C."/>
            <person name="Chen W.J."/>
            <person name="Zahm M."/>
            <person name="Cabau C."/>
            <person name="Klopp C."/>
            <person name="Thompson A.W."/>
            <person name="Robinson-Rechavi M."/>
            <person name="Braasch I."/>
            <person name="Lecointre G."/>
            <person name="Bobe J."/>
            <person name="Postlethwait J.H."/>
            <person name="Berthelot C."/>
            <person name="Roest Crollius H."/>
            <person name="Guiguen Y."/>
        </authorList>
    </citation>
    <scope>NUCLEOTIDE SEQUENCE</scope>
    <source>
        <strain evidence="2">NC1722</strain>
    </source>
</reference>
<dbReference type="EMBL" id="JAINUG010000192">
    <property type="protein sequence ID" value="KAJ8388585.1"/>
    <property type="molecule type" value="Genomic_DNA"/>
</dbReference>